<feature type="region of interest" description="Disordered" evidence="1">
    <location>
        <begin position="77"/>
        <end position="96"/>
    </location>
</feature>
<evidence type="ECO:0000313" key="2">
    <source>
        <dbReference type="EMBL" id="CAB3787176.1"/>
    </source>
</evidence>
<accession>A0A6J5FX55</accession>
<protein>
    <submittedName>
        <fullName evidence="2">Uncharacterized protein</fullName>
    </submittedName>
</protein>
<dbReference type="EMBL" id="CADIKI010000005">
    <property type="protein sequence ID" value="CAB3787176.1"/>
    <property type="molecule type" value="Genomic_DNA"/>
</dbReference>
<organism evidence="2 3">
    <name type="scientific">Paraburkholderia fynbosensis</name>
    <dbReference type="NCBI Taxonomy" id="1200993"/>
    <lineage>
        <taxon>Bacteria</taxon>
        <taxon>Pseudomonadati</taxon>
        <taxon>Pseudomonadota</taxon>
        <taxon>Betaproteobacteria</taxon>
        <taxon>Burkholderiales</taxon>
        <taxon>Burkholderiaceae</taxon>
        <taxon>Paraburkholderia</taxon>
    </lineage>
</organism>
<dbReference type="RefSeq" id="WP_246290823.1">
    <property type="nucleotide sequence ID" value="NZ_CADIKI010000005.1"/>
</dbReference>
<feature type="compositionally biased region" description="Basic and acidic residues" evidence="1">
    <location>
        <begin position="85"/>
        <end position="96"/>
    </location>
</feature>
<evidence type="ECO:0000256" key="1">
    <source>
        <dbReference type="SAM" id="MobiDB-lite"/>
    </source>
</evidence>
<gene>
    <name evidence="2" type="ORF">LMG27177_02159</name>
</gene>
<dbReference type="AlphaFoldDB" id="A0A6J5FX55"/>
<sequence>MKKSFLTVASVSSLKQKTDRAFGAAEANAQDADLWRWFTLLVQDRRLRWCQAQDRWFVSVDNRHVATESSFDQAIRSAKARVQKPGREDRAACVSP</sequence>
<keyword evidence="3" id="KW-1185">Reference proteome</keyword>
<proteinExistence type="predicted"/>
<evidence type="ECO:0000313" key="3">
    <source>
        <dbReference type="Proteomes" id="UP000494252"/>
    </source>
</evidence>
<dbReference type="Proteomes" id="UP000494252">
    <property type="component" value="Unassembled WGS sequence"/>
</dbReference>
<reference evidence="2 3" key="1">
    <citation type="submission" date="2020-04" db="EMBL/GenBank/DDBJ databases">
        <authorList>
            <person name="De Canck E."/>
        </authorList>
    </citation>
    <scope>NUCLEOTIDE SEQUENCE [LARGE SCALE GENOMIC DNA]</scope>
    <source>
        <strain evidence="2 3">LMG 27177</strain>
    </source>
</reference>
<name>A0A6J5FX55_9BURK</name>